<organism evidence="2 3">
    <name type="scientific">Caenorhabditis bovis</name>
    <dbReference type="NCBI Taxonomy" id="2654633"/>
    <lineage>
        <taxon>Eukaryota</taxon>
        <taxon>Metazoa</taxon>
        <taxon>Ecdysozoa</taxon>
        <taxon>Nematoda</taxon>
        <taxon>Chromadorea</taxon>
        <taxon>Rhabditida</taxon>
        <taxon>Rhabditina</taxon>
        <taxon>Rhabditomorpha</taxon>
        <taxon>Rhabditoidea</taxon>
        <taxon>Rhabditidae</taxon>
        <taxon>Peloderinae</taxon>
        <taxon>Caenorhabditis</taxon>
    </lineage>
</organism>
<comment type="similarity">
    <text evidence="1">Belongs to the STXBP/unc-18/SEC1 family.</text>
</comment>
<dbReference type="InterPro" id="IPR027482">
    <property type="entry name" value="Sec1-like_dom2"/>
</dbReference>
<dbReference type="Gene3D" id="3.40.50.2060">
    <property type="match status" value="1"/>
</dbReference>
<dbReference type="OrthoDB" id="10262287at2759"/>
<dbReference type="AlphaFoldDB" id="A0A8S1EMH5"/>
<protein>
    <submittedName>
        <fullName evidence="2">Uncharacterized protein</fullName>
    </submittedName>
</protein>
<dbReference type="Gene3D" id="1.25.40.850">
    <property type="match status" value="1"/>
</dbReference>
<dbReference type="Pfam" id="PF00995">
    <property type="entry name" value="Sec1"/>
    <property type="match status" value="1"/>
</dbReference>
<dbReference type="InterPro" id="IPR036045">
    <property type="entry name" value="Sec1-like_sf"/>
</dbReference>
<sequence>MSLSSIGNVINKVEGTNEVKTAVEFGRALLFEALDALDGEKTIVWDRDRQVMHRVNLFAGPSLLAAHGVVANHEIETKRAASTQHVVFFISATMPSLDLLCSYIDDVANDPKTLYHVFFIPEAWYVIREELKMRNGGKYLEKLEAVKEIPLYWLPRDGECLSLSQPQIPSKLLLNCNWTYLHKCAVTLSQLISMSRQCCDPLNNPEIPLYYQGKWSKDVSGMLLRLKNTQETSAKSPLIFDSHMNINRIVLIDRWIDPLTPMLTQLTYSGIIDELYRIGPINSVKVPLEEFEEKQSDNPFAMKDIYLTDEIYHRLKHSHINAFGQEAAKILTDLRNDEQFDREKMSVAEYAVLVKKMPRILKRKQLTSTHMRLAEMSRMQLYCRLSDDVKVEKLLLESSDGDRILPYIEELIYDAAPLLRVLRLISVHSLTSGGFKSSVLQQYRRIVNQSYGSAALNKMLKMQKMGLIREKGGSGKMACEYGHVLYQQMKKQYDLLNPNIIESKMDDLAYAYSGYAPLLAKILEEGDKLRWVNWQNISIGGNGTEKKNVDDIAEADPRGTCLFVIGGITRAEIAVIRETIPSISLIATTSVITGDVLLENITNI</sequence>
<dbReference type="Gene3D" id="3.40.50.1910">
    <property type="match status" value="1"/>
</dbReference>
<accession>A0A8S1EMH5</accession>
<dbReference type="InterPro" id="IPR043154">
    <property type="entry name" value="Sec-1-like_dom1"/>
</dbReference>
<comment type="caution">
    <text evidence="2">The sequence shown here is derived from an EMBL/GenBank/DDBJ whole genome shotgun (WGS) entry which is preliminary data.</text>
</comment>
<dbReference type="InterPro" id="IPR001619">
    <property type="entry name" value="Sec1-like"/>
</dbReference>
<name>A0A8S1EMH5_9PELO</name>
<evidence type="ECO:0000313" key="3">
    <source>
        <dbReference type="Proteomes" id="UP000494206"/>
    </source>
</evidence>
<dbReference type="SUPFAM" id="SSF56815">
    <property type="entry name" value="Sec1/munc18-like (SM) proteins"/>
    <property type="match status" value="1"/>
</dbReference>
<proteinExistence type="inferred from homology"/>
<evidence type="ECO:0000313" key="2">
    <source>
        <dbReference type="EMBL" id="CAB3402449.1"/>
    </source>
</evidence>
<evidence type="ECO:0000256" key="1">
    <source>
        <dbReference type="ARBA" id="ARBA00009884"/>
    </source>
</evidence>
<reference evidence="2 3" key="1">
    <citation type="submission" date="2020-04" db="EMBL/GenBank/DDBJ databases">
        <authorList>
            <person name="Laetsch R D."/>
            <person name="Stevens L."/>
            <person name="Kumar S."/>
            <person name="Blaxter L. M."/>
        </authorList>
    </citation>
    <scope>NUCLEOTIDE SEQUENCE [LARGE SCALE GENOMIC DNA]</scope>
</reference>
<dbReference type="InterPro" id="IPR043127">
    <property type="entry name" value="Sec-1-like_dom3a"/>
</dbReference>
<gene>
    <name evidence="2" type="ORF">CBOVIS_LOCUS5065</name>
</gene>
<dbReference type="InterPro" id="IPR043155">
    <property type="entry name" value="VPS33_dom3b"/>
</dbReference>
<dbReference type="Proteomes" id="UP000494206">
    <property type="component" value="Unassembled WGS sequence"/>
</dbReference>
<dbReference type="EMBL" id="CADEPM010000003">
    <property type="protein sequence ID" value="CAB3402449.1"/>
    <property type="molecule type" value="Genomic_DNA"/>
</dbReference>
<dbReference type="Gene3D" id="3.90.830.10">
    <property type="entry name" value="Syntaxin Binding Protein 1, Chain A, domain 2"/>
    <property type="match status" value="1"/>
</dbReference>
<dbReference type="GO" id="GO:0016192">
    <property type="term" value="P:vesicle-mediated transport"/>
    <property type="evidence" value="ECO:0007669"/>
    <property type="project" value="InterPro"/>
</dbReference>
<dbReference type="PANTHER" id="PTHR11679">
    <property type="entry name" value="VESICLE PROTEIN SORTING-ASSOCIATED"/>
    <property type="match status" value="1"/>
</dbReference>
<keyword evidence="3" id="KW-1185">Reference proteome</keyword>